<feature type="chain" id="PRO_5043684035" evidence="1">
    <location>
        <begin position="27"/>
        <end position="265"/>
    </location>
</feature>
<keyword evidence="1" id="KW-0732">Signal</keyword>
<dbReference type="Gene3D" id="2.30.30.40">
    <property type="entry name" value="SH3 Domains"/>
    <property type="match status" value="1"/>
</dbReference>
<dbReference type="AlphaFoldDB" id="A0AAU9ANJ9"/>
<name>A0AAU9ANJ9_LYSEN</name>
<dbReference type="KEGG" id="lem:LEN_0900"/>
<dbReference type="GO" id="GO:0004222">
    <property type="term" value="F:metalloendopeptidase activity"/>
    <property type="evidence" value="ECO:0007669"/>
    <property type="project" value="TreeGrafter"/>
</dbReference>
<dbReference type="Proteomes" id="UP000218824">
    <property type="component" value="Chromosome"/>
</dbReference>
<dbReference type="InterPro" id="IPR006311">
    <property type="entry name" value="TAT_signal"/>
</dbReference>
<feature type="domain" description="SH3b" evidence="2">
    <location>
        <begin position="181"/>
        <end position="257"/>
    </location>
</feature>
<organism evidence="3 4">
    <name type="scientific">Lysobacter enzymogenes</name>
    <dbReference type="NCBI Taxonomy" id="69"/>
    <lineage>
        <taxon>Bacteria</taxon>
        <taxon>Pseudomonadati</taxon>
        <taxon>Pseudomonadota</taxon>
        <taxon>Gammaproteobacteria</taxon>
        <taxon>Lysobacterales</taxon>
        <taxon>Lysobacteraceae</taxon>
        <taxon>Lysobacter</taxon>
    </lineage>
</organism>
<evidence type="ECO:0000313" key="4">
    <source>
        <dbReference type="Proteomes" id="UP000218824"/>
    </source>
</evidence>
<dbReference type="PANTHER" id="PTHR21666:SF270">
    <property type="entry name" value="MUREIN HYDROLASE ACTIVATOR ENVC"/>
    <property type="match status" value="1"/>
</dbReference>
<dbReference type="EMBL" id="AP014940">
    <property type="protein sequence ID" value="BAV96387.1"/>
    <property type="molecule type" value="Genomic_DNA"/>
</dbReference>
<accession>A0AAU9ANJ9</accession>
<dbReference type="Gene3D" id="2.70.70.10">
    <property type="entry name" value="Glucose Permease (Domain IIA)"/>
    <property type="match status" value="1"/>
</dbReference>
<reference evidence="3 4" key="1">
    <citation type="journal article" date="2017" name="DNA Res.">
        <title>Complete genome sequence and expression profile of the commercial lytic enzyme producer Lysobacter enzymogenes M497-1.</title>
        <authorList>
            <person name="Takami H."/>
            <person name="Toyoda A."/>
            <person name="Uchiyama I."/>
            <person name="Itoh T."/>
            <person name="Takaki Y."/>
            <person name="Arai W."/>
            <person name="Nishi S."/>
            <person name="Kawai M."/>
            <person name="Shinya K."/>
            <person name="Ikeda H."/>
        </authorList>
    </citation>
    <scope>NUCLEOTIDE SEQUENCE [LARGE SCALE GENOMIC DNA]</scope>
    <source>
        <strain evidence="3 4">M497-1</strain>
    </source>
</reference>
<dbReference type="Pfam" id="PF01551">
    <property type="entry name" value="Peptidase_M23"/>
    <property type="match status" value="1"/>
</dbReference>
<dbReference type="Pfam" id="PF08239">
    <property type="entry name" value="SH3_3"/>
    <property type="match status" value="1"/>
</dbReference>
<evidence type="ECO:0000256" key="1">
    <source>
        <dbReference type="SAM" id="SignalP"/>
    </source>
</evidence>
<dbReference type="PANTHER" id="PTHR21666">
    <property type="entry name" value="PEPTIDASE-RELATED"/>
    <property type="match status" value="1"/>
</dbReference>
<dbReference type="InterPro" id="IPR050570">
    <property type="entry name" value="Cell_wall_metabolism_enzyme"/>
</dbReference>
<dbReference type="SUPFAM" id="SSF51261">
    <property type="entry name" value="Duplicated hybrid motif"/>
    <property type="match status" value="1"/>
</dbReference>
<gene>
    <name evidence="3" type="ORF">LEN_0900</name>
</gene>
<sequence>MNHRSRRALALASLAAGVLAAGAAQAAPDFQMPFACNNVWVANTWDGHSPANSVDMNRPAGGGATAGATVVASAAGTVQTSMYSTTTGYGHYVVIDHGGGWKTLHAHLQSRAVAAGDKVKQGQKIGLVGNSSAKYDLAPHLHYEQIYNGAVQKAKWNGVALRYFEKKNYTSKNSCGASSGGAPGTVGTSGSALNVRSGPGTSYSVVDTLANGSAVTIRCQKSGETITGTYGTSNIWNNVGAAGTNKYIPDAYTQTGSDGRVAPDC</sequence>
<dbReference type="InterPro" id="IPR003646">
    <property type="entry name" value="SH3-like_bac-type"/>
</dbReference>
<dbReference type="GeneID" id="83062793"/>
<protein>
    <submittedName>
        <fullName evidence="3">Peptidase M23</fullName>
    </submittedName>
</protein>
<feature type="signal peptide" evidence="1">
    <location>
        <begin position="1"/>
        <end position="26"/>
    </location>
</feature>
<dbReference type="RefSeq" id="WP_096376813.1">
    <property type="nucleotide sequence ID" value="NZ_AP014940.1"/>
</dbReference>
<proteinExistence type="predicted"/>
<dbReference type="InterPro" id="IPR016047">
    <property type="entry name" value="M23ase_b-sheet_dom"/>
</dbReference>
<dbReference type="InterPro" id="IPR011055">
    <property type="entry name" value="Dup_hybrid_motif"/>
</dbReference>
<evidence type="ECO:0000313" key="3">
    <source>
        <dbReference type="EMBL" id="BAV96387.1"/>
    </source>
</evidence>
<dbReference type="PROSITE" id="PS51781">
    <property type="entry name" value="SH3B"/>
    <property type="match status" value="1"/>
</dbReference>
<evidence type="ECO:0000259" key="2">
    <source>
        <dbReference type="PROSITE" id="PS51781"/>
    </source>
</evidence>
<dbReference type="PROSITE" id="PS51318">
    <property type="entry name" value="TAT"/>
    <property type="match status" value="1"/>
</dbReference>
<dbReference type="CDD" id="cd12797">
    <property type="entry name" value="M23_peptidase"/>
    <property type="match status" value="1"/>
</dbReference>